<dbReference type="EMBL" id="JBJXBP010000002">
    <property type="protein sequence ID" value="KAL3846221.1"/>
    <property type="molecule type" value="Genomic_DNA"/>
</dbReference>
<evidence type="ECO:0000256" key="1">
    <source>
        <dbReference type="SAM" id="Phobius"/>
    </source>
</evidence>
<comment type="caution">
    <text evidence="2">The sequence shown here is derived from an EMBL/GenBank/DDBJ whole genome shotgun (WGS) entry which is preliminary data.</text>
</comment>
<organism evidence="2 3">
    <name type="scientific">Penstemon smallii</name>
    <dbReference type="NCBI Taxonomy" id="265156"/>
    <lineage>
        <taxon>Eukaryota</taxon>
        <taxon>Viridiplantae</taxon>
        <taxon>Streptophyta</taxon>
        <taxon>Embryophyta</taxon>
        <taxon>Tracheophyta</taxon>
        <taxon>Spermatophyta</taxon>
        <taxon>Magnoliopsida</taxon>
        <taxon>eudicotyledons</taxon>
        <taxon>Gunneridae</taxon>
        <taxon>Pentapetalae</taxon>
        <taxon>asterids</taxon>
        <taxon>lamiids</taxon>
        <taxon>Lamiales</taxon>
        <taxon>Plantaginaceae</taxon>
        <taxon>Cheloneae</taxon>
        <taxon>Penstemon</taxon>
    </lineage>
</organism>
<keyword evidence="3" id="KW-1185">Reference proteome</keyword>
<sequence>MEKMKDSAYINREHNNTCERHLERKQNYMQASYVTLRQIFMLLGAAFHIVDYNVSLRKMKSTRTMLRIFKTKKIVAYKHALYRPLANGR</sequence>
<keyword evidence="1" id="KW-0472">Membrane</keyword>
<keyword evidence="1" id="KW-1133">Transmembrane helix</keyword>
<proteinExistence type="predicted"/>
<evidence type="ECO:0008006" key="4">
    <source>
        <dbReference type="Google" id="ProtNLM"/>
    </source>
</evidence>
<dbReference type="Proteomes" id="UP001634393">
    <property type="component" value="Unassembled WGS sequence"/>
</dbReference>
<feature type="transmembrane region" description="Helical" evidence="1">
    <location>
        <begin position="31"/>
        <end position="50"/>
    </location>
</feature>
<evidence type="ECO:0000313" key="2">
    <source>
        <dbReference type="EMBL" id="KAL3846221.1"/>
    </source>
</evidence>
<keyword evidence="1" id="KW-0812">Transmembrane</keyword>
<name>A0ABD3UBC3_9LAMI</name>
<reference evidence="2 3" key="1">
    <citation type="submission" date="2024-12" db="EMBL/GenBank/DDBJ databases">
        <title>The unique morphological basis and parallel evolutionary history of personate flowers in Penstemon.</title>
        <authorList>
            <person name="Depatie T.H."/>
            <person name="Wessinger C.A."/>
        </authorList>
    </citation>
    <scope>NUCLEOTIDE SEQUENCE [LARGE SCALE GENOMIC DNA]</scope>
    <source>
        <strain evidence="2">WTNN_2</strain>
        <tissue evidence="2">Leaf</tissue>
    </source>
</reference>
<accession>A0ABD3UBC3</accession>
<dbReference type="AlphaFoldDB" id="A0ABD3UBC3"/>
<gene>
    <name evidence="2" type="ORF">ACJIZ3_003624</name>
</gene>
<protein>
    <recommendedName>
        <fullName evidence="4">Transposase</fullName>
    </recommendedName>
</protein>
<evidence type="ECO:0000313" key="3">
    <source>
        <dbReference type="Proteomes" id="UP001634393"/>
    </source>
</evidence>